<protein>
    <submittedName>
        <fullName evidence="10">M56 family metallopeptidase</fullName>
    </submittedName>
</protein>
<comment type="cofactor">
    <cofactor evidence="6">
        <name>Zn(2+)</name>
        <dbReference type="ChEBI" id="CHEBI:29105"/>
    </cofactor>
    <text evidence="6">Binds 1 zinc ion per subunit.</text>
</comment>
<dbReference type="PANTHER" id="PTHR34978">
    <property type="entry name" value="POSSIBLE SENSOR-TRANSDUCER PROTEIN BLAR"/>
    <property type="match status" value="1"/>
</dbReference>
<feature type="domain" description="Peptidase M48" evidence="9">
    <location>
        <begin position="127"/>
        <end position="190"/>
    </location>
</feature>
<feature type="transmembrane region" description="Helical" evidence="8">
    <location>
        <begin position="296"/>
        <end position="318"/>
    </location>
</feature>
<evidence type="ECO:0000256" key="1">
    <source>
        <dbReference type="ARBA" id="ARBA00022670"/>
    </source>
</evidence>
<evidence type="ECO:0000256" key="3">
    <source>
        <dbReference type="ARBA" id="ARBA00022801"/>
    </source>
</evidence>
<dbReference type="PANTHER" id="PTHR34978:SF3">
    <property type="entry name" value="SLR0241 PROTEIN"/>
    <property type="match status" value="1"/>
</dbReference>
<dbReference type="EMBL" id="JBHMAX010000015">
    <property type="protein sequence ID" value="MFB9731926.1"/>
    <property type="molecule type" value="Genomic_DNA"/>
</dbReference>
<name>A0ABV5V2B2_9MICO</name>
<comment type="caution">
    <text evidence="10">The sequence shown here is derived from an EMBL/GenBank/DDBJ whole genome shotgun (WGS) entry which is preliminary data.</text>
</comment>
<keyword evidence="1 6" id="KW-0645">Protease</keyword>
<evidence type="ECO:0000259" key="9">
    <source>
        <dbReference type="Pfam" id="PF01435"/>
    </source>
</evidence>
<evidence type="ECO:0000313" key="10">
    <source>
        <dbReference type="EMBL" id="MFB9731926.1"/>
    </source>
</evidence>
<dbReference type="Gene3D" id="3.30.2010.10">
    <property type="entry name" value="Metalloproteases ('zincins'), catalytic domain"/>
    <property type="match status" value="1"/>
</dbReference>
<dbReference type="CDD" id="cd07326">
    <property type="entry name" value="M56_BlaR1_MecR1_like"/>
    <property type="match status" value="1"/>
</dbReference>
<feature type="transmembrane region" description="Helical" evidence="8">
    <location>
        <begin position="38"/>
        <end position="64"/>
    </location>
</feature>
<feature type="transmembrane region" description="Helical" evidence="8">
    <location>
        <begin position="6"/>
        <end position="26"/>
    </location>
</feature>
<evidence type="ECO:0000256" key="2">
    <source>
        <dbReference type="ARBA" id="ARBA00022723"/>
    </source>
</evidence>
<gene>
    <name evidence="10" type="ORF">ACFFN0_07710</name>
</gene>
<evidence type="ECO:0000256" key="6">
    <source>
        <dbReference type="RuleBase" id="RU003983"/>
    </source>
</evidence>
<keyword evidence="2" id="KW-0479">Metal-binding</keyword>
<feature type="region of interest" description="Disordered" evidence="7">
    <location>
        <begin position="114"/>
        <end position="133"/>
    </location>
</feature>
<proteinExistence type="inferred from homology"/>
<keyword evidence="8" id="KW-0812">Transmembrane</keyword>
<evidence type="ECO:0000313" key="11">
    <source>
        <dbReference type="Proteomes" id="UP001589613"/>
    </source>
</evidence>
<dbReference type="RefSeq" id="WP_141337091.1">
    <property type="nucleotide sequence ID" value="NZ_JBHMAX010000015.1"/>
</dbReference>
<dbReference type="InterPro" id="IPR001915">
    <property type="entry name" value="Peptidase_M48"/>
</dbReference>
<keyword evidence="11" id="KW-1185">Reference proteome</keyword>
<accession>A0ABV5V2B2</accession>
<keyword evidence="8" id="KW-1133">Transmembrane helix</keyword>
<feature type="transmembrane region" description="Helical" evidence="8">
    <location>
        <begin position="70"/>
        <end position="88"/>
    </location>
</feature>
<dbReference type="Proteomes" id="UP001589613">
    <property type="component" value="Unassembled WGS sequence"/>
</dbReference>
<dbReference type="InterPro" id="IPR052173">
    <property type="entry name" value="Beta-lactam_resp_regulator"/>
</dbReference>
<evidence type="ECO:0000256" key="5">
    <source>
        <dbReference type="ARBA" id="ARBA00023049"/>
    </source>
</evidence>
<keyword evidence="3 6" id="KW-0378">Hydrolase</keyword>
<organism evidence="10 11">
    <name type="scientific">Ornithinimicrobium kibberense</name>
    <dbReference type="NCBI Taxonomy" id="282060"/>
    <lineage>
        <taxon>Bacteria</taxon>
        <taxon>Bacillati</taxon>
        <taxon>Actinomycetota</taxon>
        <taxon>Actinomycetes</taxon>
        <taxon>Micrococcales</taxon>
        <taxon>Ornithinimicrobiaceae</taxon>
        <taxon>Ornithinimicrobium</taxon>
    </lineage>
</organism>
<evidence type="ECO:0000256" key="8">
    <source>
        <dbReference type="SAM" id="Phobius"/>
    </source>
</evidence>
<reference evidence="10 11" key="1">
    <citation type="submission" date="2024-09" db="EMBL/GenBank/DDBJ databases">
        <authorList>
            <person name="Sun Q."/>
            <person name="Mori K."/>
        </authorList>
    </citation>
    <scope>NUCLEOTIDE SEQUENCE [LARGE SCALE GENOMIC DNA]</scope>
    <source>
        <strain evidence="10 11">JCM 12763</strain>
    </source>
</reference>
<dbReference type="Pfam" id="PF01435">
    <property type="entry name" value="Peptidase_M48"/>
    <property type="match status" value="1"/>
</dbReference>
<sequence>MTGVVLTSALIVGALLLTLVAPHLLAGRTGLRAAPGPALLLWQAVSLAGVASALLAAPVAALVLPTDRPWLLTAAVALSGLMLARLLWSGHRVGTDLRRRRARHRELVDLVGERLADEPGAPDRPDRADRPASDHPVAVIAHASPTAYCLPGRHDRIVLSSAAVDRLDEDQLGAVLSHEHAHLTQRHDLLLELFTVLHEAVPARIRADRALGEVHLLAEMLADRTAAARSGPTTLARALVAMAVPTGDTAGRAGEPLGAGAGTAYLVDPGPAAGSGQVAVRVRALAAPPRPRGLRAGLVVTSLVVVLLPPVLAAVALLG</sequence>
<evidence type="ECO:0000256" key="7">
    <source>
        <dbReference type="SAM" id="MobiDB-lite"/>
    </source>
</evidence>
<evidence type="ECO:0000256" key="4">
    <source>
        <dbReference type="ARBA" id="ARBA00022833"/>
    </source>
</evidence>
<comment type="similarity">
    <text evidence="6">Belongs to the peptidase M48 family.</text>
</comment>
<keyword evidence="5 6" id="KW-0482">Metalloprotease</keyword>
<keyword evidence="4 6" id="KW-0862">Zinc</keyword>
<keyword evidence="8" id="KW-0472">Membrane</keyword>